<protein>
    <submittedName>
        <fullName evidence="5">Uncharacterized protein</fullName>
    </submittedName>
</protein>
<gene>
    <name evidence="5" type="ORF">NPX13_g3738</name>
</gene>
<evidence type="ECO:0000313" key="6">
    <source>
        <dbReference type="Proteomes" id="UP001148614"/>
    </source>
</evidence>
<dbReference type="Pfam" id="PF00400">
    <property type="entry name" value="WD40"/>
    <property type="match status" value="3"/>
</dbReference>
<name>A0A9W8TPA1_9PEZI</name>
<feature type="repeat" description="WD" evidence="3">
    <location>
        <begin position="428"/>
        <end position="462"/>
    </location>
</feature>
<dbReference type="PROSITE" id="PS50082">
    <property type="entry name" value="WD_REPEATS_2"/>
    <property type="match status" value="2"/>
</dbReference>
<feature type="compositionally biased region" description="Acidic residues" evidence="4">
    <location>
        <begin position="20"/>
        <end position="61"/>
    </location>
</feature>
<evidence type="ECO:0000256" key="1">
    <source>
        <dbReference type="ARBA" id="ARBA00022574"/>
    </source>
</evidence>
<keyword evidence="6" id="KW-1185">Reference proteome</keyword>
<feature type="compositionally biased region" description="Acidic residues" evidence="4">
    <location>
        <begin position="644"/>
        <end position="665"/>
    </location>
</feature>
<accession>A0A9W8TPA1</accession>
<dbReference type="PRINTS" id="PR00320">
    <property type="entry name" value="GPROTEINBRPT"/>
</dbReference>
<dbReference type="InterPro" id="IPR051859">
    <property type="entry name" value="DCAF"/>
</dbReference>
<dbReference type="SMART" id="SM00320">
    <property type="entry name" value="WD40"/>
    <property type="match status" value="6"/>
</dbReference>
<dbReference type="EMBL" id="JANPWZ010000482">
    <property type="protein sequence ID" value="KAJ3576348.1"/>
    <property type="molecule type" value="Genomic_DNA"/>
</dbReference>
<reference evidence="5" key="1">
    <citation type="submission" date="2022-07" db="EMBL/GenBank/DDBJ databases">
        <title>Genome Sequence of Xylaria arbuscula.</title>
        <authorList>
            <person name="Buettner E."/>
        </authorList>
    </citation>
    <scope>NUCLEOTIDE SEQUENCE</scope>
    <source>
        <strain evidence="5">VT107</strain>
    </source>
</reference>
<feature type="region of interest" description="Disordered" evidence="4">
    <location>
        <begin position="1"/>
        <end position="61"/>
    </location>
</feature>
<feature type="repeat" description="WD" evidence="3">
    <location>
        <begin position="381"/>
        <end position="415"/>
    </location>
</feature>
<sequence length="665" mass="75504">MSSSRAQSEELDDQHTDPYFDAEEHDEDEDEDPDYNDDDDDDDDDDDEIDEDDMANVLFEEDDEFHDAEDGGLQFIVQVEGGDDGQGGEASEEAATEQGAIERRVINLIANVGRRAGLVSQREILNLLRGRNLGILLNSDGADDDDNFDNWGHRIRRRRHLDPNRFPKVPSEKGRELMNSGTFGANDISSPLRKKKQLARRILDRELGIGDKSYRGMNQGVIAQSMIPRSDADMIINYDDNVYSGQFSADGNFFYACVKDFKVRMYDTSNPYNWRHYKTVEYPFGSWTLTDASLSPDNKWLAYTSIQSNVCLAPTDPNDTGDPYTLSLSEYGARRGTGTWRDSFGIWSIRFSGDGRELVAGTNARSIIVYDIETRRVLHHIVGHEDDVNAVCFADKSSPHILYSGSDDTTIKVWDRRSMGDGREAGAFVGHIEGLTYMDSKDDGRYLLSNGKDQSMKLWDLKMMYTSAQFREKNPRQHVPYSDFDYRWNKFDDNDWFPHPDDNSVVTFRGHKVLRTLIRCHFSPPNSTNSRYVYSGSHDGKVYIWNLDATLAGVIDVKKTTSQEKSMSREYRRHYNHGGLPGWATIVRDASWHPTAPFIAASSLNGWDHALGTVTLHGYNEGDLDEGYPEMGTAYDEKLRRVDDDDDDDNGDEDEDEESDGSFLI</sequence>
<dbReference type="InterPro" id="IPR036322">
    <property type="entry name" value="WD40_repeat_dom_sf"/>
</dbReference>
<feature type="region of interest" description="Disordered" evidence="4">
    <location>
        <begin position="622"/>
        <end position="665"/>
    </location>
</feature>
<keyword evidence="1 3" id="KW-0853">WD repeat</keyword>
<organism evidence="5 6">
    <name type="scientific">Xylaria arbuscula</name>
    <dbReference type="NCBI Taxonomy" id="114810"/>
    <lineage>
        <taxon>Eukaryota</taxon>
        <taxon>Fungi</taxon>
        <taxon>Dikarya</taxon>
        <taxon>Ascomycota</taxon>
        <taxon>Pezizomycotina</taxon>
        <taxon>Sordariomycetes</taxon>
        <taxon>Xylariomycetidae</taxon>
        <taxon>Xylariales</taxon>
        <taxon>Xylariaceae</taxon>
        <taxon>Xylaria</taxon>
    </lineage>
</organism>
<dbReference type="PROSITE" id="PS50294">
    <property type="entry name" value="WD_REPEATS_REGION"/>
    <property type="match status" value="2"/>
</dbReference>
<dbReference type="GO" id="GO:0080008">
    <property type="term" value="C:Cul4-RING E3 ubiquitin ligase complex"/>
    <property type="evidence" value="ECO:0007669"/>
    <property type="project" value="TreeGrafter"/>
</dbReference>
<evidence type="ECO:0000256" key="2">
    <source>
        <dbReference type="ARBA" id="ARBA00022737"/>
    </source>
</evidence>
<dbReference type="InterPro" id="IPR020472">
    <property type="entry name" value="WD40_PAC1"/>
</dbReference>
<dbReference type="GO" id="GO:0043161">
    <property type="term" value="P:proteasome-mediated ubiquitin-dependent protein catabolic process"/>
    <property type="evidence" value="ECO:0007669"/>
    <property type="project" value="TreeGrafter"/>
</dbReference>
<evidence type="ECO:0000256" key="4">
    <source>
        <dbReference type="SAM" id="MobiDB-lite"/>
    </source>
</evidence>
<dbReference type="VEuPathDB" id="FungiDB:F4678DRAFT_418683"/>
<comment type="caution">
    <text evidence="5">The sequence shown here is derived from an EMBL/GenBank/DDBJ whole genome shotgun (WGS) entry which is preliminary data.</text>
</comment>
<dbReference type="PROSITE" id="PS00018">
    <property type="entry name" value="EF_HAND_1"/>
    <property type="match status" value="1"/>
</dbReference>
<dbReference type="InterPro" id="IPR015943">
    <property type="entry name" value="WD40/YVTN_repeat-like_dom_sf"/>
</dbReference>
<dbReference type="FunFam" id="2.130.10.10:FF:000557">
    <property type="entry name" value="WD repeat protein"/>
    <property type="match status" value="1"/>
</dbReference>
<dbReference type="Proteomes" id="UP001148614">
    <property type="component" value="Unassembled WGS sequence"/>
</dbReference>
<dbReference type="InterPro" id="IPR018247">
    <property type="entry name" value="EF_Hand_1_Ca_BS"/>
</dbReference>
<dbReference type="Gene3D" id="2.130.10.10">
    <property type="entry name" value="YVTN repeat-like/Quinoprotein amine dehydrogenase"/>
    <property type="match status" value="2"/>
</dbReference>
<dbReference type="AlphaFoldDB" id="A0A9W8TPA1"/>
<proteinExistence type="predicted"/>
<dbReference type="InterPro" id="IPR001680">
    <property type="entry name" value="WD40_rpt"/>
</dbReference>
<evidence type="ECO:0000313" key="5">
    <source>
        <dbReference type="EMBL" id="KAJ3576348.1"/>
    </source>
</evidence>
<dbReference type="SUPFAM" id="SSF50978">
    <property type="entry name" value="WD40 repeat-like"/>
    <property type="match status" value="1"/>
</dbReference>
<dbReference type="PANTHER" id="PTHR19847:SF7">
    <property type="entry name" value="DDB1- AND CUL4-ASSOCIATED FACTOR 11"/>
    <property type="match status" value="1"/>
</dbReference>
<dbReference type="PANTHER" id="PTHR19847">
    <property type="entry name" value="DDB1- AND CUL4-ASSOCIATED FACTOR 11"/>
    <property type="match status" value="1"/>
</dbReference>
<evidence type="ECO:0000256" key="3">
    <source>
        <dbReference type="PROSITE-ProRule" id="PRU00221"/>
    </source>
</evidence>
<keyword evidence="2" id="KW-0677">Repeat</keyword>